<evidence type="ECO:0000256" key="4">
    <source>
        <dbReference type="ARBA" id="ARBA00022452"/>
    </source>
</evidence>
<evidence type="ECO:0000256" key="2">
    <source>
        <dbReference type="ARBA" id="ARBA00007613"/>
    </source>
</evidence>
<keyword evidence="8" id="KW-0732">Signal</keyword>
<keyword evidence="4" id="KW-1134">Transmembrane beta strand</keyword>
<feature type="chain" id="PRO_5010289667" evidence="8">
    <location>
        <begin position="21"/>
        <end position="439"/>
    </location>
</feature>
<comment type="similarity">
    <text evidence="2">Belongs to the outer membrane factor (OMF) (TC 1.B.17) family.</text>
</comment>
<evidence type="ECO:0000256" key="6">
    <source>
        <dbReference type="ARBA" id="ARBA00023136"/>
    </source>
</evidence>
<evidence type="ECO:0000313" key="9">
    <source>
        <dbReference type="EMBL" id="SFS33168.1"/>
    </source>
</evidence>
<gene>
    <name evidence="9" type="ORF">SAMN04487906_0025</name>
</gene>
<evidence type="ECO:0000256" key="8">
    <source>
        <dbReference type="SAM" id="SignalP"/>
    </source>
</evidence>
<dbReference type="Pfam" id="PF02321">
    <property type="entry name" value="OEP"/>
    <property type="match status" value="2"/>
</dbReference>
<evidence type="ECO:0000256" key="1">
    <source>
        <dbReference type="ARBA" id="ARBA00004442"/>
    </source>
</evidence>
<evidence type="ECO:0000256" key="3">
    <source>
        <dbReference type="ARBA" id="ARBA00022448"/>
    </source>
</evidence>
<dbReference type="SUPFAM" id="SSF56954">
    <property type="entry name" value="Outer membrane efflux proteins (OEP)"/>
    <property type="match status" value="1"/>
</dbReference>
<evidence type="ECO:0000313" key="10">
    <source>
        <dbReference type="Proteomes" id="UP000183209"/>
    </source>
</evidence>
<dbReference type="InterPro" id="IPR003423">
    <property type="entry name" value="OMP_efflux"/>
</dbReference>
<dbReference type="GO" id="GO:1990281">
    <property type="term" value="C:efflux pump complex"/>
    <property type="evidence" value="ECO:0007669"/>
    <property type="project" value="TreeGrafter"/>
</dbReference>
<dbReference type="RefSeq" id="WP_074976161.1">
    <property type="nucleotide sequence ID" value="NZ_FPAG01000001.1"/>
</dbReference>
<reference evidence="9 10" key="1">
    <citation type="submission" date="2016-10" db="EMBL/GenBank/DDBJ databases">
        <authorList>
            <person name="de Groot N.N."/>
        </authorList>
    </citation>
    <scope>NUCLEOTIDE SEQUENCE [LARGE SCALE GENOMIC DNA]</scope>
    <source>
        <strain evidence="9 10">CGMCC 1.6114</strain>
    </source>
</reference>
<dbReference type="GO" id="GO:0015562">
    <property type="term" value="F:efflux transmembrane transporter activity"/>
    <property type="evidence" value="ECO:0007669"/>
    <property type="project" value="InterPro"/>
</dbReference>
<keyword evidence="6" id="KW-0472">Membrane</keyword>
<name>A0A1I6NZB6_9FLAO</name>
<accession>A0A1I6NZB6</accession>
<keyword evidence="5" id="KW-0812">Transmembrane</keyword>
<dbReference type="GO" id="GO:0009279">
    <property type="term" value="C:cell outer membrane"/>
    <property type="evidence" value="ECO:0007669"/>
    <property type="project" value="UniProtKB-SubCell"/>
</dbReference>
<comment type="subcellular location">
    <subcellularLocation>
        <location evidence="1">Cell outer membrane</location>
    </subcellularLocation>
</comment>
<dbReference type="PANTHER" id="PTHR30026:SF20">
    <property type="entry name" value="OUTER MEMBRANE PROTEIN TOLC"/>
    <property type="match status" value="1"/>
</dbReference>
<protein>
    <submittedName>
        <fullName evidence="9">Outer membrane protein TolC</fullName>
    </submittedName>
</protein>
<evidence type="ECO:0000256" key="7">
    <source>
        <dbReference type="ARBA" id="ARBA00023237"/>
    </source>
</evidence>
<dbReference type="Gene3D" id="1.20.1600.10">
    <property type="entry name" value="Outer membrane efflux proteins (OEP)"/>
    <property type="match status" value="1"/>
</dbReference>
<dbReference type="InterPro" id="IPR051906">
    <property type="entry name" value="TolC-like"/>
</dbReference>
<organism evidence="9 10">
    <name type="scientific">Zhouia amylolytica</name>
    <dbReference type="NCBI Taxonomy" id="376730"/>
    <lineage>
        <taxon>Bacteria</taxon>
        <taxon>Pseudomonadati</taxon>
        <taxon>Bacteroidota</taxon>
        <taxon>Flavobacteriia</taxon>
        <taxon>Flavobacteriales</taxon>
        <taxon>Flavobacteriaceae</taxon>
        <taxon>Zhouia</taxon>
    </lineage>
</organism>
<proteinExistence type="inferred from homology"/>
<keyword evidence="7" id="KW-0998">Cell outer membrane</keyword>
<dbReference type="PANTHER" id="PTHR30026">
    <property type="entry name" value="OUTER MEMBRANE PROTEIN TOLC"/>
    <property type="match status" value="1"/>
</dbReference>
<feature type="signal peptide" evidence="8">
    <location>
        <begin position="1"/>
        <end position="20"/>
    </location>
</feature>
<dbReference type="Proteomes" id="UP000183209">
    <property type="component" value="Unassembled WGS sequence"/>
</dbReference>
<dbReference type="AlphaFoldDB" id="A0A1I6NZB6"/>
<sequence length="439" mass="49116">MSIKKSILLLTVFVTTSLTAQEVLTPEEAMKLTLENNLGIQIANNNLEIAENNADILNSGFLPILSGNASGSIDRQNTEGELGDGSTRSADGVETRRYNASLNLNYTLFDGLGRHYNYKSLKEQYGLSELEARQTIESTIVQLFTVYYEVARIEENNGNLKQALEISKDRLKRIKYQFDYGQATGLDVLNAEVDVNTDSINVLNSDQLLRNTKRDLNLVINRDLDAGFTVDTTVTFTSGLLMEEMFNDAKSNNVQMLIMEKNISISNYDYKAVKSGFLPTIGLSGSYGWNEASNNNPLAFTVQNTSTGLSGGVSLAWDLFDGGRTITNTKNLKINYANQELIKRQTELQVERNIKNAWETYQNALFIYDTQEKNVLTTKNNFDRTEERYKIGQATSLEFRQAQINLLNAVLAKNQAKYTAKIAELIALQVSGQLLNTDF</sequence>
<evidence type="ECO:0000256" key="5">
    <source>
        <dbReference type="ARBA" id="ARBA00022692"/>
    </source>
</evidence>
<keyword evidence="3" id="KW-0813">Transport</keyword>
<dbReference type="EMBL" id="FPAG01000001">
    <property type="protein sequence ID" value="SFS33168.1"/>
    <property type="molecule type" value="Genomic_DNA"/>
</dbReference>
<dbReference type="GO" id="GO:0015288">
    <property type="term" value="F:porin activity"/>
    <property type="evidence" value="ECO:0007669"/>
    <property type="project" value="TreeGrafter"/>
</dbReference>
<dbReference type="OrthoDB" id="9771205at2"/>